<feature type="transmembrane region" description="Helical" evidence="5">
    <location>
        <begin position="355"/>
        <end position="376"/>
    </location>
</feature>
<feature type="transmembrane region" description="Helical" evidence="5">
    <location>
        <begin position="553"/>
        <end position="573"/>
    </location>
</feature>
<dbReference type="SUPFAM" id="SSF48452">
    <property type="entry name" value="TPR-like"/>
    <property type="match status" value="1"/>
</dbReference>
<feature type="transmembrane region" description="Helical" evidence="5">
    <location>
        <begin position="143"/>
        <end position="165"/>
    </location>
</feature>
<name>A0ABU5ZEL1_9BACL</name>
<feature type="transmembrane region" description="Helical" evidence="5">
    <location>
        <begin position="257"/>
        <end position="274"/>
    </location>
</feature>
<proteinExistence type="predicted"/>
<feature type="transmembrane region" description="Helical" evidence="5">
    <location>
        <begin position="93"/>
        <end position="113"/>
    </location>
</feature>
<evidence type="ECO:0000256" key="1">
    <source>
        <dbReference type="ARBA" id="ARBA00004141"/>
    </source>
</evidence>
<comment type="subcellular location">
    <subcellularLocation>
        <location evidence="1">Membrane</location>
        <topology evidence="1">Multi-pass membrane protein</topology>
    </subcellularLocation>
</comment>
<dbReference type="PANTHER" id="PTHR37422">
    <property type="entry name" value="TEICHURONIC ACID BIOSYNTHESIS PROTEIN TUAE"/>
    <property type="match status" value="1"/>
</dbReference>
<feature type="transmembrane region" description="Helical" evidence="5">
    <location>
        <begin position="27"/>
        <end position="48"/>
    </location>
</feature>
<feature type="transmembrane region" description="Helical" evidence="5">
    <location>
        <begin position="317"/>
        <end position="335"/>
    </location>
</feature>
<feature type="transmembrane region" description="Helical" evidence="5">
    <location>
        <begin position="460"/>
        <end position="482"/>
    </location>
</feature>
<keyword evidence="7" id="KW-0436">Ligase</keyword>
<reference evidence="7" key="1">
    <citation type="submission" date="2023-12" db="EMBL/GenBank/DDBJ databases">
        <title>Fervidustalea candida gen. nov., sp. nov., a novel member of the family Paenibacillaceae isolated from a geothermal area.</title>
        <authorList>
            <person name="Li W.-J."/>
            <person name="Jiao J.-Y."/>
            <person name="Chen Y."/>
        </authorList>
    </citation>
    <scope>NUCLEOTIDE SEQUENCE</scope>
    <source>
        <strain evidence="7">SYSU GA230002</strain>
    </source>
</reference>
<evidence type="ECO:0000256" key="4">
    <source>
        <dbReference type="ARBA" id="ARBA00023136"/>
    </source>
</evidence>
<dbReference type="PANTHER" id="PTHR37422:SF13">
    <property type="entry name" value="LIPOPOLYSACCHARIDE BIOSYNTHESIS PROTEIN PA4999-RELATED"/>
    <property type="match status" value="1"/>
</dbReference>
<evidence type="ECO:0000256" key="3">
    <source>
        <dbReference type="ARBA" id="ARBA00022989"/>
    </source>
</evidence>
<dbReference type="InterPro" id="IPR007016">
    <property type="entry name" value="O-antigen_ligase-rel_domated"/>
</dbReference>
<organism evidence="7 8">
    <name type="scientific">Ferviditalea candida</name>
    <dbReference type="NCBI Taxonomy" id="3108399"/>
    <lineage>
        <taxon>Bacteria</taxon>
        <taxon>Bacillati</taxon>
        <taxon>Bacillota</taxon>
        <taxon>Bacilli</taxon>
        <taxon>Bacillales</taxon>
        <taxon>Paenibacillaceae</taxon>
        <taxon>Ferviditalea</taxon>
    </lineage>
</organism>
<dbReference type="InterPro" id="IPR011990">
    <property type="entry name" value="TPR-like_helical_dom_sf"/>
</dbReference>
<keyword evidence="3 5" id="KW-1133">Transmembrane helix</keyword>
<feature type="transmembrane region" description="Helical" evidence="5">
    <location>
        <begin position="119"/>
        <end position="136"/>
    </location>
</feature>
<dbReference type="RefSeq" id="WP_371753040.1">
    <property type="nucleotide sequence ID" value="NZ_JAYJLD010000004.1"/>
</dbReference>
<dbReference type="EMBL" id="JAYJLD010000004">
    <property type="protein sequence ID" value="MEB3100928.1"/>
    <property type="molecule type" value="Genomic_DNA"/>
</dbReference>
<evidence type="ECO:0000256" key="5">
    <source>
        <dbReference type="SAM" id="Phobius"/>
    </source>
</evidence>
<gene>
    <name evidence="7" type="ORF">VF724_04555</name>
</gene>
<sequence length="825" mass="92385">MSTKKSSKRVQQQFNSISPDFEKRSPLYWSIYGFIVLFLFIAPFSRALFNGGQLTFNKPIAIALIWSSIFLLITAVALLLRWKMENRIDLIQFIVWLIPLAYLLALIQAASLSFALQSLYIHILYVTMFLIGFYLTRRKAGAYWVQGSLLLSGYMIIVFGFMNWFGDASIFGLIQYDSGTPGKFSSVYRDAVLVDANGQRLTSVFQYANTYAAYLIALIIASLIIVSLSRRRVVVLAGSFMLVPGIISLLLTLSRGGMVVFPVVVLLVLPLLAISRQILFFIHAVIALLASLSISGTITAMGLSLQKSFSASGALKAWGILVLVSLLYSGIALIIQRYLEPLVNRWTAGFAKRRFSSLTLPVIGLLAGAIGFYVLFGDTGFTKLLPESIKNRVENINFQQHSVLERGTFYKDGVKLFKDYPILGAGGGAWYTLYEKYQNNPYVSRQAHNFFLQYLVETGLVGLIFLLLLLAAVFYTYIRSFFRNPDASDKYDHLIYYIVPVAILTHSLIDFNMSYAYIGALVFLSLGGMLGGSKTSELSPSLQVKLRKWSKAYPAFIAVVAIVLLVMSGRLYAAANLYTSATDDLKNQKPFTQAVEKLNKAIAYSSNPDYAAAKAQVLIQAYKQTNKEEFYEEAASTLANLGKQEPYSHAFIESEIALYSAKQDWGHLQQVFAQAVEYYSWDITVYDRAIALNYQMGADRIKRNQQQEAQSYWDAALNLYQEVKKRIAELALLPKEQNQGRAFQITPNMGLAVGQIYYSRGAYPEAAEVFRSVLDPNQLTQPEQQDLAAYYLVSLQKQGKQDQDLYNRLVQAAPGKLNAIEALAR</sequence>
<feature type="domain" description="O-antigen ligase-related" evidence="6">
    <location>
        <begin position="241"/>
        <end position="467"/>
    </location>
</feature>
<keyword evidence="4 5" id="KW-0472">Membrane</keyword>
<feature type="transmembrane region" description="Helical" evidence="5">
    <location>
        <begin position="515"/>
        <end position="532"/>
    </location>
</feature>
<evidence type="ECO:0000313" key="8">
    <source>
        <dbReference type="Proteomes" id="UP001310386"/>
    </source>
</evidence>
<feature type="transmembrane region" description="Helical" evidence="5">
    <location>
        <begin position="211"/>
        <end position="228"/>
    </location>
</feature>
<protein>
    <submittedName>
        <fullName evidence="7">O-antigen ligase family protein</fullName>
    </submittedName>
</protein>
<feature type="transmembrane region" description="Helical" evidence="5">
    <location>
        <begin position="233"/>
        <end position="251"/>
    </location>
</feature>
<evidence type="ECO:0000256" key="2">
    <source>
        <dbReference type="ARBA" id="ARBA00022692"/>
    </source>
</evidence>
<dbReference type="Pfam" id="PF04932">
    <property type="entry name" value="Wzy_C"/>
    <property type="match status" value="1"/>
</dbReference>
<feature type="transmembrane region" description="Helical" evidence="5">
    <location>
        <begin position="60"/>
        <end position="81"/>
    </location>
</feature>
<keyword evidence="2 5" id="KW-0812">Transmembrane</keyword>
<evidence type="ECO:0000259" key="6">
    <source>
        <dbReference type="Pfam" id="PF04932"/>
    </source>
</evidence>
<keyword evidence="8" id="KW-1185">Reference proteome</keyword>
<evidence type="ECO:0000313" key="7">
    <source>
        <dbReference type="EMBL" id="MEB3100928.1"/>
    </source>
</evidence>
<comment type="caution">
    <text evidence="7">The sequence shown here is derived from an EMBL/GenBank/DDBJ whole genome shotgun (WGS) entry which is preliminary data.</text>
</comment>
<dbReference type="InterPro" id="IPR051533">
    <property type="entry name" value="WaaL-like"/>
</dbReference>
<accession>A0ABU5ZEL1</accession>
<feature type="transmembrane region" description="Helical" evidence="5">
    <location>
        <begin position="281"/>
        <end position="305"/>
    </location>
</feature>
<feature type="transmembrane region" description="Helical" evidence="5">
    <location>
        <begin position="494"/>
        <end position="509"/>
    </location>
</feature>
<dbReference type="Proteomes" id="UP001310386">
    <property type="component" value="Unassembled WGS sequence"/>
</dbReference>
<dbReference type="GO" id="GO:0016874">
    <property type="term" value="F:ligase activity"/>
    <property type="evidence" value="ECO:0007669"/>
    <property type="project" value="UniProtKB-KW"/>
</dbReference>